<gene>
    <name evidence="2" type="ORF">DCF15_21745</name>
</gene>
<dbReference type="Proteomes" id="UP000249794">
    <property type="component" value="Unassembled WGS sequence"/>
</dbReference>
<dbReference type="AlphaFoldDB" id="A0A2W4WTM5"/>
<evidence type="ECO:0000313" key="3">
    <source>
        <dbReference type="Proteomes" id="UP000249794"/>
    </source>
</evidence>
<protein>
    <recommendedName>
        <fullName evidence="1">ATPase of the ABC class N-terminal domain-containing protein</fullName>
    </recommendedName>
</protein>
<dbReference type="EMBL" id="QBMP01000366">
    <property type="protein sequence ID" value="PZO45229.1"/>
    <property type="molecule type" value="Genomic_DNA"/>
</dbReference>
<organism evidence="2 3">
    <name type="scientific">Phormidesmis priestleyi</name>
    <dbReference type="NCBI Taxonomy" id="268141"/>
    <lineage>
        <taxon>Bacteria</taxon>
        <taxon>Bacillati</taxon>
        <taxon>Cyanobacteriota</taxon>
        <taxon>Cyanophyceae</taxon>
        <taxon>Leptolyngbyales</taxon>
        <taxon>Leptolyngbyaceae</taxon>
        <taxon>Phormidesmis</taxon>
    </lineage>
</organism>
<comment type="caution">
    <text evidence="2">The sequence shown here is derived from an EMBL/GenBank/DDBJ whole genome shotgun (WGS) entry which is preliminary data.</text>
</comment>
<name>A0A2W4WTM5_9CYAN</name>
<dbReference type="Pfam" id="PF20446">
    <property type="entry name" value="ABC_N"/>
    <property type="match status" value="1"/>
</dbReference>
<accession>A0A2W4WTM5</accession>
<evidence type="ECO:0000259" key="1">
    <source>
        <dbReference type="Pfam" id="PF20446"/>
    </source>
</evidence>
<reference evidence="2 3" key="2">
    <citation type="submission" date="2018-06" db="EMBL/GenBank/DDBJ databases">
        <title>Metagenomic assembly of (sub)arctic Cyanobacteria and their associated microbiome from non-axenic cultures.</title>
        <authorList>
            <person name="Baurain D."/>
        </authorList>
    </citation>
    <scope>NUCLEOTIDE SEQUENCE [LARGE SCALE GENOMIC DNA]</scope>
    <source>
        <strain evidence="2">ULC027bin1</strain>
    </source>
</reference>
<dbReference type="InterPro" id="IPR046833">
    <property type="entry name" value="ABC_N"/>
</dbReference>
<evidence type="ECO:0000313" key="2">
    <source>
        <dbReference type="EMBL" id="PZO45229.1"/>
    </source>
</evidence>
<feature type="domain" description="ATPase of the ABC class N-terminal" evidence="1">
    <location>
        <begin position="1"/>
        <end position="70"/>
    </location>
</feature>
<reference evidence="3" key="1">
    <citation type="submission" date="2018-04" db="EMBL/GenBank/DDBJ databases">
        <authorList>
            <person name="Cornet L."/>
        </authorList>
    </citation>
    <scope>NUCLEOTIDE SEQUENCE [LARGE SCALE GENOMIC DNA]</scope>
</reference>
<sequence length="85" mass="9171">MALADYLTRQVAQVAQSLRQKRGSGNSGHIDISTPSQAILRRSALWITDEELEARLTVGLPALGRRIAGHVILYPNVTISMATSG</sequence>
<proteinExistence type="predicted"/>